<dbReference type="EMBL" id="QTSX02005704">
    <property type="protein sequence ID" value="KAJ9058848.1"/>
    <property type="molecule type" value="Genomic_DNA"/>
</dbReference>
<evidence type="ECO:0000313" key="1">
    <source>
        <dbReference type="EMBL" id="KAJ9058848.1"/>
    </source>
</evidence>
<evidence type="ECO:0000313" key="2">
    <source>
        <dbReference type="Proteomes" id="UP001165960"/>
    </source>
</evidence>
<organism evidence="1 2">
    <name type="scientific">Entomophthora muscae</name>
    <dbReference type="NCBI Taxonomy" id="34485"/>
    <lineage>
        <taxon>Eukaryota</taxon>
        <taxon>Fungi</taxon>
        <taxon>Fungi incertae sedis</taxon>
        <taxon>Zoopagomycota</taxon>
        <taxon>Entomophthoromycotina</taxon>
        <taxon>Entomophthoromycetes</taxon>
        <taxon>Entomophthorales</taxon>
        <taxon>Entomophthoraceae</taxon>
        <taxon>Entomophthora</taxon>
    </lineage>
</organism>
<protein>
    <submittedName>
        <fullName evidence="1">Lipase 5</fullName>
    </submittedName>
</protein>
<sequence>MPHDSELECKLYDFTKSSSDKCPPQTKKHSQDLQPQTFLQKWLGIPTDSQSCLEQLNFIKLSAGQIIYDKIMCPPNPIGHYRSIMRLATSYEQWSTAAAILDQLEGKEDWKQDPISPDYDYELILTRLGQLRKARAEKDYPSMMYLMRTSLSRNFGDVGKMQLYSHTHIGTKTLIEAYTAEVVRLLNMIGDAETSVLDLPSKYEFFLNTRKAFGRTALLLSGGATLGLNHLGVCRALSEAKLLPRIISGASSGSIIAALVCTNNDDELERMLNDGDVNMNAFDNGSRQDIIMNSLSRLLKTGVLFDTQILVECIKGLTGNYTFQEAYNKTRRILNIPVSSSTVYEMPSLLNYVTAPNVLIWSAVAASCSVPLVFESTPIYAKDRNGKIVPWNPTGSRWIDGSVENDLPMNKLAEMFNVNHFIVCQVNPHVVPFLEKSAITSQKSKVLDWTMSLARSELQHRLQQLGELGVMKSFVYRMQNILSQKYVGDITIVPDMSYSDFTRIFTNPSQEDVLEAVSRGEKALWPKMSIIKNHCLLELCIDEIIYRLRIQMFTQTHGSNGLHSPEDPEPTMRPLPRSASISQFHKIRQLALTGLTSL</sequence>
<name>A0ACC2S902_9FUNG</name>
<dbReference type="Proteomes" id="UP001165960">
    <property type="component" value="Unassembled WGS sequence"/>
</dbReference>
<proteinExistence type="predicted"/>
<gene>
    <name evidence="1" type="primary">TGL5_1</name>
    <name evidence="1" type="ORF">DSO57_1008066</name>
</gene>
<reference evidence="1" key="1">
    <citation type="submission" date="2022-04" db="EMBL/GenBank/DDBJ databases">
        <title>Genome of the entomopathogenic fungus Entomophthora muscae.</title>
        <authorList>
            <person name="Elya C."/>
            <person name="Lovett B.R."/>
            <person name="Lee E."/>
            <person name="Macias A.M."/>
            <person name="Hajek A.E."/>
            <person name="De Bivort B.L."/>
            <person name="Kasson M.T."/>
            <person name="De Fine Licht H.H."/>
            <person name="Stajich J.E."/>
        </authorList>
    </citation>
    <scope>NUCLEOTIDE SEQUENCE</scope>
    <source>
        <strain evidence="1">Berkeley</strain>
    </source>
</reference>
<comment type="caution">
    <text evidence="1">The sequence shown here is derived from an EMBL/GenBank/DDBJ whole genome shotgun (WGS) entry which is preliminary data.</text>
</comment>
<keyword evidence="2" id="KW-1185">Reference proteome</keyword>
<accession>A0ACC2S902</accession>